<organism evidence="7 8">
    <name type="scientific">Clytia hemisphaerica</name>
    <dbReference type="NCBI Taxonomy" id="252671"/>
    <lineage>
        <taxon>Eukaryota</taxon>
        <taxon>Metazoa</taxon>
        <taxon>Cnidaria</taxon>
        <taxon>Hydrozoa</taxon>
        <taxon>Hydroidolina</taxon>
        <taxon>Leptothecata</taxon>
        <taxon>Obeliida</taxon>
        <taxon>Clytiidae</taxon>
        <taxon>Clytia</taxon>
    </lineage>
</organism>
<protein>
    <recommendedName>
        <fullName evidence="6">YEATS domain-containing protein</fullName>
    </recommendedName>
</protein>
<name>A0A7M5V7I7_9CNID</name>
<evidence type="ECO:0000256" key="2">
    <source>
        <dbReference type="ARBA" id="ARBA00023163"/>
    </source>
</evidence>
<dbReference type="PANTHER" id="PTHR47573">
    <property type="entry name" value="PROTEIN AF-9 HOMOLOG"/>
    <property type="match status" value="1"/>
</dbReference>
<evidence type="ECO:0000256" key="1">
    <source>
        <dbReference type="ARBA" id="ARBA00023015"/>
    </source>
</evidence>
<dbReference type="EnsemblMetazoa" id="CLYHEMT004808.1">
    <property type="protein sequence ID" value="CLYHEMP004808.1"/>
    <property type="gene ID" value="CLYHEMG004808"/>
</dbReference>
<dbReference type="OrthoDB" id="382013at2759"/>
<dbReference type="GO" id="GO:0005634">
    <property type="term" value="C:nucleus"/>
    <property type="evidence" value="ECO:0007669"/>
    <property type="project" value="UniProtKB-SubCell"/>
</dbReference>
<dbReference type="GO" id="GO:0006355">
    <property type="term" value="P:regulation of DNA-templated transcription"/>
    <property type="evidence" value="ECO:0007669"/>
    <property type="project" value="InterPro"/>
</dbReference>
<dbReference type="Gene3D" id="2.60.40.1970">
    <property type="entry name" value="YEATS domain"/>
    <property type="match status" value="1"/>
</dbReference>
<keyword evidence="3 4" id="KW-0539">Nucleus</keyword>
<feature type="domain" description="YEATS" evidence="6">
    <location>
        <begin position="11"/>
        <end position="159"/>
    </location>
</feature>
<dbReference type="Proteomes" id="UP000594262">
    <property type="component" value="Unplaced"/>
</dbReference>
<evidence type="ECO:0000256" key="5">
    <source>
        <dbReference type="SAM" id="Coils"/>
    </source>
</evidence>
<evidence type="ECO:0000313" key="8">
    <source>
        <dbReference type="Proteomes" id="UP000594262"/>
    </source>
</evidence>
<keyword evidence="2" id="KW-0804">Transcription</keyword>
<evidence type="ECO:0000256" key="3">
    <source>
        <dbReference type="ARBA" id="ARBA00023242"/>
    </source>
</evidence>
<dbReference type="InterPro" id="IPR005033">
    <property type="entry name" value="YEATS"/>
</dbReference>
<proteinExistence type="predicted"/>
<dbReference type="GeneID" id="136820859"/>
<evidence type="ECO:0000256" key="4">
    <source>
        <dbReference type="PROSITE-ProRule" id="PRU00376"/>
    </source>
</evidence>
<accession>A0A7M5V7I7</accession>
<reference evidence="7" key="1">
    <citation type="submission" date="2021-01" db="UniProtKB">
        <authorList>
            <consortium name="EnsemblMetazoa"/>
        </authorList>
    </citation>
    <scope>IDENTIFICATION</scope>
</reference>
<sequence length="225" mass="26025">MADLSPVESARAKGKSVIKPIVFGNESKYFGKKRETDGHTHTWSVYVKPFDEKEDMSTYIKKVQFKLHESYSDALRTVTKPPYEVTETGWGEFEIIIKIYFVDAAERPVTLYHLLKLFSNPLLANQPIVGTQGQLVSEYYDEIIFQDPSVFLYKQLTAGKTLPCKKNETDWRAKETKTLISMKHAKKRVGEEISQMNERLKKQKNAIQKIKEEITKIEKQQEAKT</sequence>
<dbReference type="PROSITE" id="PS51037">
    <property type="entry name" value="YEATS"/>
    <property type="match status" value="1"/>
</dbReference>
<dbReference type="Pfam" id="PF03366">
    <property type="entry name" value="YEATS"/>
    <property type="match status" value="1"/>
</dbReference>
<keyword evidence="5" id="KW-0175">Coiled coil</keyword>
<dbReference type="InterPro" id="IPR055129">
    <property type="entry name" value="YEATS_dom"/>
</dbReference>
<keyword evidence="1" id="KW-0805">Transcription regulation</keyword>
<dbReference type="InterPro" id="IPR038704">
    <property type="entry name" value="YEAST_sf"/>
</dbReference>
<evidence type="ECO:0000259" key="6">
    <source>
        <dbReference type="PROSITE" id="PS51037"/>
    </source>
</evidence>
<feature type="coiled-coil region" evidence="5">
    <location>
        <begin position="186"/>
        <end position="223"/>
    </location>
</feature>
<dbReference type="CDD" id="cd16909">
    <property type="entry name" value="YEATS_GAS41_like"/>
    <property type="match status" value="1"/>
</dbReference>
<keyword evidence="8" id="KW-1185">Reference proteome</keyword>
<comment type="subcellular location">
    <subcellularLocation>
        <location evidence="4">Nucleus</location>
    </subcellularLocation>
</comment>
<evidence type="ECO:0000313" key="7">
    <source>
        <dbReference type="EnsemblMetazoa" id="CLYHEMP004808.1"/>
    </source>
</evidence>
<dbReference type="AlphaFoldDB" id="A0A7M5V7I7"/>
<dbReference type="RefSeq" id="XP_066933198.1">
    <property type="nucleotide sequence ID" value="XM_067077097.1"/>
</dbReference>
<dbReference type="PANTHER" id="PTHR47573:SF1">
    <property type="entry name" value="PROTEIN AF-9 HOMOLOG"/>
    <property type="match status" value="1"/>
</dbReference>